<feature type="signal peptide" evidence="1">
    <location>
        <begin position="1"/>
        <end position="34"/>
    </location>
</feature>
<comment type="caution">
    <text evidence="2">The sequence shown here is derived from an EMBL/GenBank/DDBJ whole genome shotgun (WGS) entry which is preliminary data.</text>
</comment>
<dbReference type="InterPro" id="IPR006311">
    <property type="entry name" value="TAT_signal"/>
</dbReference>
<evidence type="ECO:0000313" key="2">
    <source>
        <dbReference type="EMBL" id="MFF5924445.1"/>
    </source>
</evidence>
<feature type="chain" id="PRO_5045577172" evidence="1">
    <location>
        <begin position="35"/>
        <end position="324"/>
    </location>
</feature>
<name>A0ABW6Y3X3_9ACTN</name>
<evidence type="ECO:0000256" key="1">
    <source>
        <dbReference type="SAM" id="SignalP"/>
    </source>
</evidence>
<feature type="non-terminal residue" evidence="2">
    <location>
        <position position="324"/>
    </location>
</feature>
<sequence length="324" mass="32730">MSHTGTRSRTLSRSRRLAAAIAATLAVTAGSMAAAPAATATTHAAPATTTATTADAVPAFPLNSEIISAGATGYLSKSSSGQYHWTRAADGTSTAMAPQTPILGAVSDILVTTVGDRVLRLTDMAPSGATPVDLDLKTLTDGTHTAFGAVGTTILTSVTTPTGAVQLHLVAPGANGTVTDHAVTGLPTGAASFTLASAIPGTALIGYKAGGTTWFAVIDPATNTATETYPAPQSTSDSPSAAISATHVAWVENTTGRYGERLVDVVVTNRKTSESRRFSVDGKSVGVRVGLTGDWVTFGEDATDPVSDRAPYVARPLTAASTSD</sequence>
<proteinExistence type="predicted"/>
<gene>
    <name evidence="2" type="ORF">ACFY8C_40330</name>
</gene>
<accession>A0ABW6Y3X3</accession>
<evidence type="ECO:0000313" key="3">
    <source>
        <dbReference type="Proteomes" id="UP001602370"/>
    </source>
</evidence>
<organism evidence="2 3">
    <name type="scientific">Streptomyces flavochromogenes</name>
    <dbReference type="NCBI Taxonomy" id="68199"/>
    <lineage>
        <taxon>Bacteria</taxon>
        <taxon>Bacillati</taxon>
        <taxon>Actinomycetota</taxon>
        <taxon>Actinomycetes</taxon>
        <taxon>Kitasatosporales</taxon>
        <taxon>Streptomycetaceae</taxon>
        <taxon>Streptomyces</taxon>
    </lineage>
</organism>
<reference evidence="2 3" key="1">
    <citation type="submission" date="2024-10" db="EMBL/GenBank/DDBJ databases">
        <title>The Natural Products Discovery Center: Release of the First 8490 Sequenced Strains for Exploring Actinobacteria Biosynthetic Diversity.</title>
        <authorList>
            <person name="Kalkreuter E."/>
            <person name="Kautsar S.A."/>
            <person name="Yang D."/>
            <person name="Bader C.D."/>
            <person name="Teijaro C.N."/>
            <person name="Fluegel L."/>
            <person name="Davis C.M."/>
            <person name="Simpson J.R."/>
            <person name="Lauterbach L."/>
            <person name="Steele A.D."/>
            <person name="Gui C."/>
            <person name="Meng S."/>
            <person name="Li G."/>
            <person name="Viehrig K."/>
            <person name="Ye F."/>
            <person name="Su P."/>
            <person name="Kiefer A.F."/>
            <person name="Nichols A."/>
            <person name="Cepeda A.J."/>
            <person name="Yan W."/>
            <person name="Fan B."/>
            <person name="Jiang Y."/>
            <person name="Adhikari A."/>
            <person name="Zheng C.-J."/>
            <person name="Schuster L."/>
            <person name="Cowan T.M."/>
            <person name="Smanski M.J."/>
            <person name="Chevrette M.G."/>
            <person name="De Carvalho L.P.S."/>
            <person name="Shen B."/>
        </authorList>
    </citation>
    <scope>NUCLEOTIDE SEQUENCE [LARGE SCALE GENOMIC DNA]</scope>
    <source>
        <strain evidence="2 3">NPDC012605</strain>
    </source>
</reference>
<keyword evidence="3" id="KW-1185">Reference proteome</keyword>
<dbReference type="PROSITE" id="PS51318">
    <property type="entry name" value="TAT"/>
    <property type="match status" value="1"/>
</dbReference>
<protein>
    <submittedName>
        <fullName evidence="2">VCBS repeat-containing protein</fullName>
    </submittedName>
</protein>
<keyword evidence="1" id="KW-0732">Signal</keyword>
<dbReference type="Proteomes" id="UP001602370">
    <property type="component" value="Unassembled WGS sequence"/>
</dbReference>
<dbReference type="EMBL" id="JBIBDZ010000051">
    <property type="protein sequence ID" value="MFF5924445.1"/>
    <property type="molecule type" value="Genomic_DNA"/>
</dbReference>